<dbReference type="STRING" id="118110.XW81_02260"/>
<gene>
    <name evidence="9" type="primary">tsaC</name>
    <name evidence="11" type="ORF">XW81_02260</name>
</gene>
<evidence type="ECO:0000256" key="5">
    <source>
        <dbReference type="ARBA" id="ARBA00022695"/>
    </source>
</evidence>
<dbReference type="GO" id="GO:0002949">
    <property type="term" value="P:tRNA threonylcarbamoyladenosine modification"/>
    <property type="evidence" value="ECO:0007669"/>
    <property type="project" value="UniProtKB-UniRule"/>
</dbReference>
<dbReference type="EMBL" id="CP011299">
    <property type="protein sequence ID" value="ANF17198.1"/>
    <property type="molecule type" value="Genomic_DNA"/>
</dbReference>
<dbReference type="InterPro" id="IPR006070">
    <property type="entry name" value="Sua5-like_dom"/>
</dbReference>
<keyword evidence="3 9" id="KW-0808">Transferase</keyword>
<evidence type="ECO:0000256" key="7">
    <source>
        <dbReference type="ARBA" id="ARBA00022840"/>
    </source>
</evidence>
<evidence type="ECO:0000256" key="9">
    <source>
        <dbReference type="HAMAP-Rule" id="MF_01852"/>
    </source>
</evidence>
<name>A0A172WDZ3_BUCSC</name>
<comment type="subcellular location">
    <subcellularLocation>
        <location evidence="1 9">Cytoplasm</location>
    </subcellularLocation>
</comment>
<sequence length="188" mass="20948">MEINSASLFKCVNVLRNNDIIAYPTESVFGLGCNPHNKNAIMKLLNLKKRIQSKGLILVASHYNQVKSYISERDLSFQNKSILLKTYLVPITFLVPAKSCVPFWLTGKSKFLAIRISSHFFIKKLCNEFGTAIVSTSANYSGSKPCKTHAEVIKNFGKNIPIFHGKLGNSQNPSKIINLISGELIRDS</sequence>
<accession>A0A172WDZ3</accession>
<evidence type="ECO:0000256" key="2">
    <source>
        <dbReference type="ARBA" id="ARBA00022490"/>
    </source>
</evidence>
<comment type="similarity">
    <text evidence="9">Belongs to the SUA5 family. TsaC subfamily.</text>
</comment>
<dbReference type="PATRIC" id="fig|118110.3.peg.447"/>
<dbReference type="InterPro" id="IPR023535">
    <property type="entry name" value="TC-AMP_synthase"/>
</dbReference>
<dbReference type="GO" id="GO:0061710">
    <property type="term" value="F:L-threonylcarbamoyladenylate synthase"/>
    <property type="evidence" value="ECO:0007669"/>
    <property type="project" value="UniProtKB-EC"/>
</dbReference>
<dbReference type="Gene3D" id="3.90.870.10">
    <property type="entry name" value="DHBP synthase"/>
    <property type="match status" value="1"/>
</dbReference>
<evidence type="ECO:0000256" key="4">
    <source>
        <dbReference type="ARBA" id="ARBA00022694"/>
    </source>
</evidence>
<dbReference type="GO" id="GO:0006450">
    <property type="term" value="P:regulation of translational fidelity"/>
    <property type="evidence" value="ECO:0007669"/>
    <property type="project" value="TreeGrafter"/>
</dbReference>
<feature type="domain" description="YrdC-like" evidence="10">
    <location>
        <begin position="5"/>
        <end position="188"/>
    </location>
</feature>
<evidence type="ECO:0000256" key="8">
    <source>
        <dbReference type="ARBA" id="ARBA00048366"/>
    </source>
</evidence>
<evidence type="ECO:0000313" key="12">
    <source>
        <dbReference type="Proteomes" id="UP000077654"/>
    </source>
</evidence>
<keyword evidence="4 9" id="KW-0819">tRNA processing</keyword>
<dbReference type="AlphaFoldDB" id="A0A172WDZ3"/>
<dbReference type="PANTHER" id="PTHR17490">
    <property type="entry name" value="SUA5"/>
    <property type="match status" value="1"/>
</dbReference>
<evidence type="ECO:0000313" key="11">
    <source>
        <dbReference type="EMBL" id="ANF17198.1"/>
    </source>
</evidence>
<dbReference type="GO" id="GO:0005524">
    <property type="term" value="F:ATP binding"/>
    <property type="evidence" value="ECO:0007669"/>
    <property type="project" value="UniProtKB-UniRule"/>
</dbReference>
<protein>
    <recommendedName>
        <fullName evidence="9">Threonylcarbamoyl-AMP synthase</fullName>
        <shortName evidence="9">TC-AMP synthase</shortName>
        <ecNumber evidence="9">2.7.7.87</ecNumber>
    </recommendedName>
    <alternativeName>
        <fullName evidence="9">L-threonylcarbamoyladenylate synthase</fullName>
    </alternativeName>
    <alternativeName>
        <fullName evidence="9">t(6)A37 threonylcarbamoyladenosine biosynthesis protein TsaC</fullName>
    </alternativeName>
    <alternativeName>
        <fullName evidence="9">tRNA threonylcarbamoyladenosine biosynthesis protein TsaC</fullName>
    </alternativeName>
</protein>
<dbReference type="RefSeq" id="WP_075474323.1">
    <property type="nucleotide sequence ID" value="NZ_CP011299.1"/>
</dbReference>
<dbReference type="OrthoDB" id="9814580at2"/>
<dbReference type="PROSITE" id="PS51163">
    <property type="entry name" value="YRDC"/>
    <property type="match status" value="1"/>
</dbReference>
<keyword evidence="6 9" id="KW-0547">Nucleotide-binding</keyword>
<dbReference type="EC" id="2.7.7.87" evidence="9"/>
<dbReference type="GO" id="GO:0005737">
    <property type="term" value="C:cytoplasm"/>
    <property type="evidence" value="ECO:0007669"/>
    <property type="project" value="UniProtKB-SubCell"/>
</dbReference>
<evidence type="ECO:0000256" key="6">
    <source>
        <dbReference type="ARBA" id="ARBA00022741"/>
    </source>
</evidence>
<keyword evidence="12" id="KW-1185">Reference proteome</keyword>
<keyword evidence="7 9" id="KW-0067">ATP-binding</keyword>
<comment type="function">
    <text evidence="9">Required for the formation of a threonylcarbamoyl group on adenosine at position 37 (t(6)A37) in tRNAs that read codons beginning with adenine. Catalyzes the conversion of L-threonine, HCO(3)(-)/CO(2) and ATP to give threonylcarbamoyl-AMP (TC-AMP) as the acyladenylate intermediate, with the release of diphosphate.</text>
</comment>
<evidence type="ECO:0000256" key="1">
    <source>
        <dbReference type="ARBA" id="ARBA00004496"/>
    </source>
</evidence>
<dbReference type="PANTHER" id="PTHR17490:SF18">
    <property type="entry name" value="THREONYLCARBAMOYL-AMP SYNTHASE"/>
    <property type="match status" value="1"/>
</dbReference>
<evidence type="ECO:0000256" key="3">
    <source>
        <dbReference type="ARBA" id="ARBA00022679"/>
    </source>
</evidence>
<comment type="catalytic activity">
    <reaction evidence="8 9">
        <text>L-threonine + hydrogencarbonate + ATP = L-threonylcarbamoyladenylate + diphosphate + H2O</text>
        <dbReference type="Rhea" id="RHEA:36407"/>
        <dbReference type="ChEBI" id="CHEBI:15377"/>
        <dbReference type="ChEBI" id="CHEBI:17544"/>
        <dbReference type="ChEBI" id="CHEBI:30616"/>
        <dbReference type="ChEBI" id="CHEBI:33019"/>
        <dbReference type="ChEBI" id="CHEBI:57926"/>
        <dbReference type="ChEBI" id="CHEBI:73682"/>
        <dbReference type="EC" id="2.7.7.87"/>
    </reaction>
</comment>
<dbReference type="FunFam" id="3.90.870.10:FF:000004">
    <property type="entry name" value="Threonylcarbamoyl-AMP synthase"/>
    <property type="match status" value="1"/>
</dbReference>
<keyword evidence="5 9" id="KW-0548">Nucleotidyltransferase</keyword>
<dbReference type="InterPro" id="IPR017945">
    <property type="entry name" value="DHBP_synth_RibB-like_a/b_dom"/>
</dbReference>
<dbReference type="SUPFAM" id="SSF55821">
    <property type="entry name" value="YrdC/RibB"/>
    <property type="match status" value="1"/>
</dbReference>
<keyword evidence="2 9" id="KW-0963">Cytoplasm</keyword>
<dbReference type="GO" id="GO:0003725">
    <property type="term" value="F:double-stranded RNA binding"/>
    <property type="evidence" value="ECO:0007669"/>
    <property type="project" value="InterPro"/>
</dbReference>
<dbReference type="GO" id="GO:0000049">
    <property type="term" value="F:tRNA binding"/>
    <property type="evidence" value="ECO:0007669"/>
    <property type="project" value="TreeGrafter"/>
</dbReference>
<organism evidence="11 12">
    <name type="scientific">Buchnera aphidicola subsp. Schlechtendalia chinensis</name>
    <dbReference type="NCBI Taxonomy" id="118110"/>
    <lineage>
        <taxon>Bacteria</taxon>
        <taxon>Pseudomonadati</taxon>
        <taxon>Pseudomonadota</taxon>
        <taxon>Gammaproteobacteria</taxon>
        <taxon>Enterobacterales</taxon>
        <taxon>Erwiniaceae</taxon>
        <taxon>Buchnera</taxon>
    </lineage>
</organism>
<reference evidence="11 12" key="1">
    <citation type="submission" date="2015-04" db="EMBL/GenBank/DDBJ databases">
        <title>Buchnera aphidicola assembly.</title>
        <authorList>
            <person name="Zhang Y."/>
        </authorList>
    </citation>
    <scope>NUCLEOTIDE SEQUENCE [LARGE SCALE GENOMIC DNA]</scope>
    <source>
        <strain evidence="11 12">SC</strain>
    </source>
</reference>
<dbReference type="Proteomes" id="UP000077654">
    <property type="component" value="Chromosome"/>
</dbReference>
<evidence type="ECO:0000259" key="10">
    <source>
        <dbReference type="PROSITE" id="PS51163"/>
    </source>
</evidence>
<dbReference type="HAMAP" id="MF_01852">
    <property type="entry name" value="TsaC"/>
    <property type="match status" value="1"/>
</dbReference>
<proteinExistence type="inferred from homology"/>
<dbReference type="Pfam" id="PF01300">
    <property type="entry name" value="Sua5_yciO_yrdC"/>
    <property type="match status" value="1"/>
</dbReference>
<dbReference type="InterPro" id="IPR050156">
    <property type="entry name" value="TC-AMP_synthase_SUA5"/>
</dbReference>